<dbReference type="GO" id="GO:0005829">
    <property type="term" value="C:cytosol"/>
    <property type="evidence" value="ECO:0007669"/>
    <property type="project" value="TreeGrafter"/>
</dbReference>
<dbReference type="Pfam" id="PF01842">
    <property type="entry name" value="ACT"/>
    <property type="match status" value="1"/>
</dbReference>
<proteinExistence type="inferred from homology"/>
<dbReference type="NCBIfam" id="TIGR00656">
    <property type="entry name" value="asp_kin_monofn"/>
    <property type="match status" value="1"/>
</dbReference>
<evidence type="ECO:0000256" key="3">
    <source>
        <dbReference type="ARBA" id="ARBA00005139"/>
    </source>
</evidence>
<evidence type="ECO:0000256" key="16">
    <source>
        <dbReference type="RuleBase" id="RU004249"/>
    </source>
</evidence>
<feature type="binding site" evidence="14">
    <location>
        <position position="74"/>
    </location>
    <ligand>
        <name>substrate</name>
    </ligand>
</feature>
<feature type="binding site" evidence="14">
    <location>
        <begin position="236"/>
        <end position="237"/>
    </location>
    <ligand>
        <name>ATP</name>
        <dbReference type="ChEBI" id="CHEBI:30616"/>
    </ligand>
</feature>
<dbReference type="InterPro" id="IPR001057">
    <property type="entry name" value="Glu/AcGlu_kinase"/>
</dbReference>
<dbReference type="PROSITE" id="PS51671">
    <property type="entry name" value="ACT"/>
    <property type="match status" value="1"/>
</dbReference>
<dbReference type="InterPro" id="IPR005260">
    <property type="entry name" value="Asp_kin_monofn"/>
</dbReference>
<dbReference type="PANTHER" id="PTHR21499:SF3">
    <property type="entry name" value="ASPARTOKINASE"/>
    <property type="match status" value="1"/>
</dbReference>
<dbReference type="GO" id="GO:0009088">
    <property type="term" value="P:threonine biosynthetic process"/>
    <property type="evidence" value="ECO:0007669"/>
    <property type="project" value="UniProtKB-UniPathway"/>
</dbReference>
<dbReference type="PATRIC" id="fig|38307.3.peg.501"/>
<gene>
    <name evidence="19" type="ORF">A0123_00486</name>
</gene>
<evidence type="ECO:0000256" key="4">
    <source>
        <dbReference type="ARBA" id="ARBA00010122"/>
    </source>
</evidence>
<dbReference type="CDD" id="cd04936">
    <property type="entry name" value="ACT_AKii-LysC-BS-like_2"/>
    <property type="match status" value="1"/>
</dbReference>
<evidence type="ECO:0000256" key="14">
    <source>
        <dbReference type="PIRSR" id="PIRSR000726-1"/>
    </source>
</evidence>
<dbReference type="GO" id="GO:0005524">
    <property type="term" value="F:ATP binding"/>
    <property type="evidence" value="ECO:0007669"/>
    <property type="project" value="UniProtKB-KW"/>
</dbReference>
<dbReference type="EMBL" id="LUTU01000004">
    <property type="protein sequence ID" value="OAJ68918.1"/>
    <property type="molecule type" value="Genomic_DNA"/>
</dbReference>
<dbReference type="GO" id="GO:0009090">
    <property type="term" value="P:homoserine biosynthetic process"/>
    <property type="evidence" value="ECO:0007669"/>
    <property type="project" value="TreeGrafter"/>
</dbReference>
<evidence type="ECO:0000256" key="6">
    <source>
        <dbReference type="ARBA" id="ARBA00016273"/>
    </source>
</evidence>
<evidence type="ECO:0000256" key="2">
    <source>
        <dbReference type="ARBA" id="ARBA00004986"/>
    </source>
</evidence>
<feature type="binding site" evidence="14">
    <location>
        <begin position="200"/>
        <end position="201"/>
    </location>
    <ligand>
        <name>ATP</name>
        <dbReference type="ChEBI" id="CHEBI:30616"/>
    </ligand>
</feature>
<feature type="binding site" evidence="14">
    <location>
        <position position="101"/>
    </location>
    <ligand>
        <name>substrate</name>
    </ligand>
</feature>
<dbReference type="FunFam" id="3.30.2130.10:FF:000002">
    <property type="entry name" value="Aspartokinase"/>
    <property type="match status" value="1"/>
</dbReference>
<dbReference type="GO" id="GO:0004072">
    <property type="term" value="F:aspartate kinase activity"/>
    <property type="evidence" value="ECO:0007669"/>
    <property type="project" value="UniProtKB-EC"/>
</dbReference>
<feature type="binding site" evidence="14">
    <location>
        <begin position="34"/>
        <end position="37"/>
    </location>
    <ligand>
        <name>ATP</name>
        <dbReference type="ChEBI" id="CHEBI:30616"/>
    </ligand>
</feature>
<evidence type="ECO:0000256" key="13">
    <source>
        <dbReference type="ARBA" id="ARBA00047872"/>
    </source>
</evidence>
<dbReference type="UniPathway" id="UPA00051">
    <property type="reaction ID" value="UER00462"/>
</dbReference>
<accession>A0A1B6VPC5</accession>
<dbReference type="InterPro" id="IPR045865">
    <property type="entry name" value="ACT-like_dom_sf"/>
</dbReference>
<dbReference type="CDD" id="cd04913">
    <property type="entry name" value="ACT_AKii-LysC-BS-like_1"/>
    <property type="match status" value="1"/>
</dbReference>
<dbReference type="PROSITE" id="PS00324">
    <property type="entry name" value="ASPARTOKINASE"/>
    <property type="match status" value="1"/>
</dbReference>
<dbReference type="GeneID" id="89651158"/>
<dbReference type="NCBIfam" id="NF005155">
    <property type="entry name" value="PRK06635.1-4"/>
    <property type="match status" value="1"/>
</dbReference>
<keyword evidence="7 16" id="KW-0028">Amino-acid biosynthesis</keyword>
<dbReference type="SUPFAM" id="SSF53633">
    <property type="entry name" value="Carbamate kinase-like"/>
    <property type="match status" value="1"/>
</dbReference>
<evidence type="ECO:0000313" key="19">
    <source>
        <dbReference type="EMBL" id="OAJ68918.1"/>
    </source>
</evidence>
<reference evidence="19 20" key="1">
    <citation type="submission" date="2016-03" db="EMBL/GenBank/DDBJ databases">
        <title>Draft genome sequence of Gluconobacter cerinus strain CECT 9110.</title>
        <authorList>
            <person name="Sainz F."/>
            <person name="Mas A."/>
            <person name="Torija M.J."/>
        </authorList>
    </citation>
    <scope>NUCLEOTIDE SEQUENCE [LARGE SCALE GENOMIC DNA]</scope>
    <source>
        <strain evidence="19 20">CECT 9110</strain>
    </source>
</reference>
<dbReference type="Gene3D" id="3.40.1160.10">
    <property type="entry name" value="Acetylglutamate kinase-like"/>
    <property type="match status" value="1"/>
</dbReference>
<comment type="pathway">
    <text evidence="2 16">Amino-acid biosynthesis; L-methionine biosynthesis via de novo pathway; L-homoserine from L-aspartate: step 1/3.</text>
</comment>
<dbReference type="InterPro" id="IPR036393">
    <property type="entry name" value="AceGlu_kinase-like_sf"/>
</dbReference>
<dbReference type="InterPro" id="IPR001341">
    <property type="entry name" value="Asp_kinase"/>
</dbReference>
<feature type="domain" description="ACT" evidence="18">
    <location>
        <begin position="294"/>
        <end position="377"/>
    </location>
</feature>
<dbReference type="UniPathway" id="UPA00034">
    <property type="reaction ID" value="UER00015"/>
</dbReference>
<evidence type="ECO:0000256" key="7">
    <source>
        <dbReference type="ARBA" id="ARBA00022605"/>
    </source>
</evidence>
<dbReference type="PRINTS" id="PR00474">
    <property type="entry name" value="GLU5KINASE"/>
</dbReference>
<dbReference type="InterPro" id="IPR018042">
    <property type="entry name" value="Aspartate_kinase_CS"/>
</dbReference>
<keyword evidence="11 14" id="KW-0067">ATP-binding</keyword>
<dbReference type="EC" id="2.7.2.4" evidence="5 15"/>
<comment type="pathway">
    <text evidence="1 16">Amino-acid biosynthesis; L-lysine biosynthesis via DAP pathway; (S)-tetrahydrodipicolinate from L-aspartate: step 1/4.</text>
</comment>
<dbReference type="OrthoDB" id="9799110at2"/>
<dbReference type="InterPro" id="IPR041740">
    <property type="entry name" value="AKii-LysC-BS"/>
</dbReference>
<evidence type="ECO:0000256" key="9">
    <source>
        <dbReference type="ARBA" id="ARBA00022741"/>
    </source>
</evidence>
<comment type="caution">
    <text evidence="19">The sequence shown here is derived from an EMBL/GenBank/DDBJ whole genome shotgun (WGS) entry which is preliminary data.</text>
</comment>
<dbReference type="RefSeq" id="WP_064273181.1">
    <property type="nucleotide sequence ID" value="NZ_CP183030.1"/>
</dbReference>
<evidence type="ECO:0000256" key="1">
    <source>
        <dbReference type="ARBA" id="ARBA00004766"/>
    </source>
</evidence>
<keyword evidence="10 15" id="KW-0418">Kinase</keyword>
<evidence type="ECO:0000256" key="12">
    <source>
        <dbReference type="ARBA" id="ARBA00023154"/>
    </source>
</evidence>
<dbReference type="SUPFAM" id="SSF55021">
    <property type="entry name" value="ACT-like"/>
    <property type="match status" value="2"/>
</dbReference>
<evidence type="ECO:0000256" key="5">
    <source>
        <dbReference type="ARBA" id="ARBA00013059"/>
    </source>
</evidence>
<dbReference type="NCBIfam" id="NF005154">
    <property type="entry name" value="PRK06635.1-2"/>
    <property type="match status" value="1"/>
</dbReference>
<feature type="binding site" evidence="14">
    <location>
        <position position="206"/>
    </location>
    <ligand>
        <name>ATP</name>
        <dbReference type="ChEBI" id="CHEBI:30616"/>
    </ligand>
</feature>
<dbReference type="InterPro" id="IPR001048">
    <property type="entry name" value="Asp/Glu/Uridylate_kinase"/>
</dbReference>
<evidence type="ECO:0000256" key="15">
    <source>
        <dbReference type="RuleBase" id="RU003448"/>
    </source>
</evidence>
<evidence type="ECO:0000259" key="18">
    <source>
        <dbReference type="PROSITE" id="PS51671"/>
    </source>
</evidence>
<dbReference type="GO" id="GO:0009089">
    <property type="term" value="P:lysine biosynthetic process via diaminopimelate"/>
    <property type="evidence" value="ECO:0007669"/>
    <property type="project" value="UniProtKB-UniPathway"/>
</dbReference>
<dbReference type="FunFam" id="3.40.1160.10:FF:000002">
    <property type="entry name" value="Aspartokinase"/>
    <property type="match status" value="1"/>
</dbReference>
<dbReference type="CDD" id="cd04261">
    <property type="entry name" value="AAK_AKii-LysC-BS"/>
    <property type="match status" value="1"/>
</dbReference>
<dbReference type="InterPro" id="IPR054352">
    <property type="entry name" value="ACT_Aspartokinase"/>
</dbReference>
<feature type="region of interest" description="Disordered" evidence="17">
    <location>
        <begin position="1"/>
        <end position="21"/>
    </location>
</feature>
<comment type="pathway">
    <text evidence="3 16">Amino-acid biosynthesis; L-threonine biosynthesis; L-threonine from L-aspartate: step 1/5.</text>
</comment>
<comment type="similarity">
    <text evidence="4 15">Belongs to the aspartokinase family.</text>
</comment>
<dbReference type="UniPathway" id="UPA00050">
    <property type="reaction ID" value="UER00461"/>
</dbReference>
<dbReference type="InterPro" id="IPR002912">
    <property type="entry name" value="ACT_dom"/>
</dbReference>
<dbReference type="Proteomes" id="UP000077786">
    <property type="component" value="Unassembled WGS sequence"/>
</dbReference>
<dbReference type="PANTHER" id="PTHR21499">
    <property type="entry name" value="ASPARTATE KINASE"/>
    <property type="match status" value="1"/>
</dbReference>
<evidence type="ECO:0000256" key="11">
    <source>
        <dbReference type="ARBA" id="ARBA00022840"/>
    </source>
</evidence>
<dbReference type="Pfam" id="PF00696">
    <property type="entry name" value="AA_kinase"/>
    <property type="match status" value="1"/>
</dbReference>
<protein>
    <recommendedName>
        <fullName evidence="6 15">Aspartokinase</fullName>
        <ecNumber evidence="5 15">2.7.2.4</ecNumber>
    </recommendedName>
</protein>
<sequence length="440" mass="46637">MSMSDTPVHDQISGRADTLSMSVDSGKRKTIVMKFGGTSVGNIERIRIVAQRVKAEHALGRRVAVVVSAMAGVTNQMVGYCSELDPLADPKEYDAVVASGEQVTSGLVAIALQALGVPARSFQGWQIPLVTDDAHGKASIDGVDGTELLKCLDNGIVPVIAGFQGVGPDNRIATLGRGGSDTSAVAIAAAIHADQCDIYTDVDGIYTTDPRIVKRARKLDRITYEEMLELASVGAKVLQTRSVGLAMREGVRVRVLSSFSETDDDSGSIVVDEDEIVEKELVAGIASSHDEAKLSVRRIPDRPGIAAAIFGPLAEANINVDMIVQSTGVDRMTNMTFTVGKSDEAAARAVLESAHGIIQYGELETSHNVVKISVVGVGMRSNAGLAATMFATLAERGINVQVISTSEIKISVLIDSEYKELAMRALHTAYGLDKKEEPST</sequence>
<organism evidence="19 20">
    <name type="scientific">Gluconobacter cerinus</name>
    <dbReference type="NCBI Taxonomy" id="38307"/>
    <lineage>
        <taxon>Bacteria</taxon>
        <taxon>Pseudomonadati</taxon>
        <taxon>Pseudomonadota</taxon>
        <taxon>Alphaproteobacteria</taxon>
        <taxon>Acetobacterales</taxon>
        <taxon>Acetobacteraceae</taxon>
        <taxon>Gluconobacter</taxon>
    </lineage>
</organism>
<dbReference type="NCBIfam" id="TIGR00657">
    <property type="entry name" value="asp_kinases"/>
    <property type="match status" value="1"/>
</dbReference>
<evidence type="ECO:0000256" key="10">
    <source>
        <dbReference type="ARBA" id="ARBA00022777"/>
    </source>
</evidence>
<dbReference type="Gene3D" id="3.30.2130.10">
    <property type="entry name" value="VC0802-like"/>
    <property type="match status" value="1"/>
</dbReference>
<keyword evidence="8 15" id="KW-0808">Transferase</keyword>
<evidence type="ECO:0000256" key="8">
    <source>
        <dbReference type="ARBA" id="ARBA00022679"/>
    </source>
</evidence>
<dbReference type="AlphaFoldDB" id="A0A1B6VPC5"/>
<feature type="binding site" evidence="14">
    <location>
        <position position="211"/>
    </location>
    <ligand>
        <name>ATP</name>
        <dbReference type="ChEBI" id="CHEBI:30616"/>
    </ligand>
</feature>
<keyword evidence="12" id="KW-0457">Lysine biosynthesis</keyword>
<dbReference type="PIRSF" id="PIRSF000726">
    <property type="entry name" value="Asp_kin"/>
    <property type="match status" value="1"/>
</dbReference>
<dbReference type="Pfam" id="PF22468">
    <property type="entry name" value="ACT_9"/>
    <property type="match status" value="1"/>
</dbReference>
<evidence type="ECO:0000256" key="17">
    <source>
        <dbReference type="SAM" id="MobiDB-lite"/>
    </source>
</evidence>
<keyword evidence="9 14" id="KW-0547">Nucleotide-binding</keyword>
<comment type="catalytic activity">
    <reaction evidence="13 15">
        <text>L-aspartate + ATP = 4-phospho-L-aspartate + ADP</text>
        <dbReference type="Rhea" id="RHEA:23776"/>
        <dbReference type="ChEBI" id="CHEBI:29991"/>
        <dbReference type="ChEBI" id="CHEBI:30616"/>
        <dbReference type="ChEBI" id="CHEBI:57535"/>
        <dbReference type="ChEBI" id="CHEBI:456216"/>
        <dbReference type="EC" id="2.7.2.4"/>
    </reaction>
</comment>
<name>A0A1B6VPC5_9PROT</name>
<evidence type="ECO:0000313" key="20">
    <source>
        <dbReference type="Proteomes" id="UP000077786"/>
    </source>
</evidence>